<evidence type="ECO:0000313" key="3">
    <source>
        <dbReference type="Proteomes" id="UP001346869"/>
    </source>
</evidence>
<evidence type="ECO:0000313" key="2">
    <source>
        <dbReference type="EMBL" id="KAK5854297.1"/>
    </source>
</evidence>
<feature type="compositionally biased region" description="Pro residues" evidence="1">
    <location>
        <begin position="19"/>
        <end position="32"/>
    </location>
</feature>
<sequence>MRRNHQKPDSHQPGLKPVAVPPHGPGPGPGPAPGKSHVSPKADQPQEHEESFKRKDVSAANSQQQRETSPVPSCVSMKSDCSNPRLVNFKDRLRCFEPVMGSKLADHAVSFVRIQRTVGKTLISSGFMITCPDG</sequence>
<keyword evidence="3" id="KW-1185">Reference proteome</keyword>
<feature type="compositionally biased region" description="Basic and acidic residues" evidence="1">
    <location>
        <begin position="1"/>
        <end position="10"/>
    </location>
</feature>
<proteinExistence type="predicted"/>
<dbReference type="AlphaFoldDB" id="A0AAN7X3F2"/>
<feature type="compositionally biased region" description="Polar residues" evidence="1">
    <location>
        <begin position="59"/>
        <end position="71"/>
    </location>
</feature>
<evidence type="ECO:0000256" key="1">
    <source>
        <dbReference type="SAM" id="MobiDB-lite"/>
    </source>
</evidence>
<feature type="compositionally biased region" description="Basic and acidic residues" evidence="1">
    <location>
        <begin position="44"/>
        <end position="57"/>
    </location>
</feature>
<reference evidence="2 3" key="1">
    <citation type="journal article" date="2023" name="Genes (Basel)">
        <title>Chromosome-Level Genome Assembly and Circadian Gene Repertoire of the Patagonia Blennie Eleginops maclovinus-The Closest Ancestral Proxy of Antarctic Cryonotothenioids.</title>
        <authorList>
            <person name="Cheng C.C."/>
            <person name="Rivera-Colon A.G."/>
            <person name="Minhas B.F."/>
            <person name="Wilson L."/>
            <person name="Rayamajhi N."/>
            <person name="Vargas-Chacoff L."/>
            <person name="Catchen J.M."/>
        </authorList>
    </citation>
    <scope>NUCLEOTIDE SEQUENCE [LARGE SCALE GENOMIC DNA]</scope>
    <source>
        <strain evidence="2">JMC-PN-2008</strain>
    </source>
</reference>
<name>A0AAN7X3F2_ELEMC</name>
<protein>
    <submittedName>
        <fullName evidence="2">Uncharacterized protein</fullName>
    </submittedName>
</protein>
<gene>
    <name evidence="2" type="ORF">PBY51_015381</name>
</gene>
<feature type="region of interest" description="Disordered" evidence="1">
    <location>
        <begin position="1"/>
        <end position="79"/>
    </location>
</feature>
<reference evidence="2 3" key="2">
    <citation type="journal article" date="2023" name="Mol. Biol. Evol.">
        <title>Genomics of Secondarily Temperate Adaptation in the Only Non-Antarctic Icefish.</title>
        <authorList>
            <person name="Rivera-Colon A.G."/>
            <person name="Rayamajhi N."/>
            <person name="Minhas B.F."/>
            <person name="Madrigal G."/>
            <person name="Bilyk K.T."/>
            <person name="Yoon V."/>
            <person name="Hune M."/>
            <person name="Gregory S."/>
            <person name="Cheng C.H.C."/>
            <person name="Catchen J.M."/>
        </authorList>
    </citation>
    <scope>NUCLEOTIDE SEQUENCE [LARGE SCALE GENOMIC DNA]</scope>
    <source>
        <strain evidence="2">JMC-PN-2008</strain>
    </source>
</reference>
<dbReference type="Proteomes" id="UP001346869">
    <property type="component" value="Unassembled WGS sequence"/>
</dbReference>
<accession>A0AAN7X3F2</accession>
<dbReference type="EMBL" id="JAUZQC010000019">
    <property type="protein sequence ID" value="KAK5854297.1"/>
    <property type="molecule type" value="Genomic_DNA"/>
</dbReference>
<comment type="caution">
    <text evidence="2">The sequence shown here is derived from an EMBL/GenBank/DDBJ whole genome shotgun (WGS) entry which is preliminary data.</text>
</comment>
<organism evidence="2 3">
    <name type="scientific">Eleginops maclovinus</name>
    <name type="common">Patagonian blennie</name>
    <name type="synonym">Eleginus maclovinus</name>
    <dbReference type="NCBI Taxonomy" id="56733"/>
    <lineage>
        <taxon>Eukaryota</taxon>
        <taxon>Metazoa</taxon>
        <taxon>Chordata</taxon>
        <taxon>Craniata</taxon>
        <taxon>Vertebrata</taxon>
        <taxon>Euteleostomi</taxon>
        <taxon>Actinopterygii</taxon>
        <taxon>Neopterygii</taxon>
        <taxon>Teleostei</taxon>
        <taxon>Neoteleostei</taxon>
        <taxon>Acanthomorphata</taxon>
        <taxon>Eupercaria</taxon>
        <taxon>Perciformes</taxon>
        <taxon>Notothenioidei</taxon>
        <taxon>Eleginopidae</taxon>
        <taxon>Eleginops</taxon>
    </lineage>
</organism>